<gene>
    <name evidence="1" type="ORF">PS918_04002</name>
</gene>
<proteinExistence type="predicted"/>
<evidence type="ECO:0000313" key="1">
    <source>
        <dbReference type="EMBL" id="VVP99198.1"/>
    </source>
</evidence>
<protein>
    <submittedName>
        <fullName evidence="1">Uncharacterized protein</fullName>
    </submittedName>
</protein>
<evidence type="ECO:0000313" key="2">
    <source>
        <dbReference type="Proteomes" id="UP000326611"/>
    </source>
</evidence>
<dbReference type="AlphaFoldDB" id="A0A5E7TLW0"/>
<reference evidence="1 2" key="1">
    <citation type="submission" date="2019-09" db="EMBL/GenBank/DDBJ databases">
        <authorList>
            <person name="Chandra G."/>
            <person name="Truman W A."/>
        </authorList>
    </citation>
    <scope>NUCLEOTIDE SEQUENCE [LARGE SCALE GENOMIC DNA]</scope>
    <source>
        <strain evidence="1">PS918</strain>
    </source>
</reference>
<sequence>MCRHELLLQKHLFAGQQFTVQIGFSVGASSLAMVVNDYAYLLVKRGGFESIASRDRSYREMEPFRLAIFNVRTGAQRELFPTRSRMQ</sequence>
<dbReference type="EMBL" id="CABVIY010000005">
    <property type="protein sequence ID" value="VVP99198.1"/>
    <property type="molecule type" value="Genomic_DNA"/>
</dbReference>
<dbReference type="Proteomes" id="UP000326611">
    <property type="component" value="Unassembled WGS sequence"/>
</dbReference>
<accession>A0A5E7TLW0</accession>
<organism evidence="1 2">
    <name type="scientific">Pseudomonas fluorescens</name>
    <dbReference type="NCBI Taxonomy" id="294"/>
    <lineage>
        <taxon>Bacteria</taxon>
        <taxon>Pseudomonadati</taxon>
        <taxon>Pseudomonadota</taxon>
        <taxon>Gammaproteobacteria</taxon>
        <taxon>Pseudomonadales</taxon>
        <taxon>Pseudomonadaceae</taxon>
        <taxon>Pseudomonas</taxon>
    </lineage>
</organism>
<name>A0A5E7TLW0_PSEFL</name>